<sequence>MSRLSYPVGRTVWSVENEGGLDKKGGAEQEEIHQGSACSESDWSLGTNSKSSKTPRQQFTYPV</sequence>
<dbReference type="Proteomes" id="UP000188318">
    <property type="component" value="Unassembled WGS sequence"/>
</dbReference>
<proteinExistence type="predicted"/>
<evidence type="ECO:0000313" key="3">
    <source>
        <dbReference type="Proteomes" id="UP000188318"/>
    </source>
</evidence>
<dbReference type="VEuPathDB" id="FungiDB:ASPCADRAFT_206736"/>
<dbReference type="AlphaFoldDB" id="A0A1R3RPZ8"/>
<evidence type="ECO:0000313" key="2">
    <source>
        <dbReference type="EMBL" id="OOF96566.1"/>
    </source>
</evidence>
<organism evidence="2 3">
    <name type="scientific">Aspergillus carbonarius (strain ITEM 5010)</name>
    <dbReference type="NCBI Taxonomy" id="602072"/>
    <lineage>
        <taxon>Eukaryota</taxon>
        <taxon>Fungi</taxon>
        <taxon>Dikarya</taxon>
        <taxon>Ascomycota</taxon>
        <taxon>Pezizomycotina</taxon>
        <taxon>Eurotiomycetes</taxon>
        <taxon>Eurotiomycetidae</taxon>
        <taxon>Eurotiales</taxon>
        <taxon>Aspergillaceae</taxon>
        <taxon>Aspergillus</taxon>
        <taxon>Aspergillus subgen. Circumdati</taxon>
    </lineage>
</organism>
<protein>
    <submittedName>
        <fullName evidence="2">Uncharacterized protein</fullName>
    </submittedName>
</protein>
<evidence type="ECO:0000256" key="1">
    <source>
        <dbReference type="SAM" id="MobiDB-lite"/>
    </source>
</evidence>
<dbReference type="EMBL" id="KV907498">
    <property type="protein sequence ID" value="OOF96566.1"/>
    <property type="molecule type" value="Genomic_DNA"/>
</dbReference>
<accession>A0A1R3RPZ8</accession>
<gene>
    <name evidence="2" type="ORF">ASPCADRAFT_206736</name>
</gene>
<feature type="region of interest" description="Disordered" evidence="1">
    <location>
        <begin position="14"/>
        <end position="63"/>
    </location>
</feature>
<keyword evidence="3" id="KW-1185">Reference proteome</keyword>
<feature type="compositionally biased region" description="Polar residues" evidence="1">
    <location>
        <begin position="36"/>
        <end position="63"/>
    </location>
</feature>
<name>A0A1R3RPZ8_ASPC5</name>
<feature type="compositionally biased region" description="Basic and acidic residues" evidence="1">
    <location>
        <begin position="20"/>
        <end position="33"/>
    </location>
</feature>
<reference evidence="3" key="1">
    <citation type="journal article" date="2017" name="Genome Biol.">
        <title>Comparative genomics reveals high biological diversity and specific adaptations in the industrially and medically important fungal genus Aspergillus.</title>
        <authorList>
            <person name="de Vries R.P."/>
            <person name="Riley R."/>
            <person name="Wiebenga A."/>
            <person name="Aguilar-Osorio G."/>
            <person name="Amillis S."/>
            <person name="Uchima C.A."/>
            <person name="Anderluh G."/>
            <person name="Asadollahi M."/>
            <person name="Askin M."/>
            <person name="Barry K."/>
            <person name="Battaglia E."/>
            <person name="Bayram O."/>
            <person name="Benocci T."/>
            <person name="Braus-Stromeyer S.A."/>
            <person name="Caldana C."/>
            <person name="Canovas D."/>
            <person name="Cerqueira G.C."/>
            <person name="Chen F."/>
            <person name="Chen W."/>
            <person name="Choi C."/>
            <person name="Clum A."/>
            <person name="Dos Santos R.A."/>
            <person name="Damasio A.R."/>
            <person name="Diallinas G."/>
            <person name="Emri T."/>
            <person name="Fekete E."/>
            <person name="Flipphi M."/>
            <person name="Freyberg S."/>
            <person name="Gallo A."/>
            <person name="Gournas C."/>
            <person name="Habgood R."/>
            <person name="Hainaut M."/>
            <person name="Harispe M.L."/>
            <person name="Henrissat B."/>
            <person name="Hilden K.S."/>
            <person name="Hope R."/>
            <person name="Hossain A."/>
            <person name="Karabika E."/>
            <person name="Karaffa L."/>
            <person name="Karanyi Z."/>
            <person name="Krasevec N."/>
            <person name="Kuo A."/>
            <person name="Kusch H."/>
            <person name="LaButti K."/>
            <person name="Lagendijk E.L."/>
            <person name="Lapidus A."/>
            <person name="Levasseur A."/>
            <person name="Lindquist E."/>
            <person name="Lipzen A."/>
            <person name="Logrieco A.F."/>
            <person name="MacCabe A."/>
            <person name="Maekelae M.R."/>
            <person name="Malavazi I."/>
            <person name="Melin P."/>
            <person name="Meyer V."/>
            <person name="Mielnichuk N."/>
            <person name="Miskei M."/>
            <person name="Molnar A.P."/>
            <person name="Mule G."/>
            <person name="Ngan C.Y."/>
            <person name="Orejas M."/>
            <person name="Orosz E."/>
            <person name="Ouedraogo J.P."/>
            <person name="Overkamp K.M."/>
            <person name="Park H.-S."/>
            <person name="Perrone G."/>
            <person name="Piumi F."/>
            <person name="Punt P.J."/>
            <person name="Ram A.F."/>
            <person name="Ramon A."/>
            <person name="Rauscher S."/>
            <person name="Record E."/>
            <person name="Riano-Pachon D.M."/>
            <person name="Robert V."/>
            <person name="Roehrig J."/>
            <person name="Ruller R."/>
            <person name="Salamov A."/>
            <person name="Salih N.S."/>
            <person name="Samson R.A."/>
            <person name="Sandor E."/>
            <person name="Sanguinetti M."/>
            <person name="Schuetze T."/>
            <person name="Sepcic K."/>
            <person name="Shelest E."/>
            <person name="Sherlock G."/>
            <person name="Sophianopoulou V."/>
            <person name="Squina F.M."/>
            <person name="Sun H."/>
            <person name="Susca A."/>
            <person name="Todd R.B."/>
            <person name="Tsang A."/>
            <person name="Unkles S.E."/>
            <person name="van de Wiele N."/>
            <person name="van Rossen-Uffink D."/>
            <person name="Oliveira J.V."/>
            <person name="Vesth T.C."/>
            <person name="Visser J."/>
            <person name="Yu J.-H."/>
            <person name="Zhou M."/>
            <person name="Andersen M.R."/>
            <person name="Archer D.B."/>
            <person name="Baker S.E."/>
            <person name="Benoit I."/>
            <person name="Brakhage A.A."/>
            <person name="Braus G.H."/>
            <person name="Fischer R."/>
            <person name="Frisvad J.C."/>
            <person name="Goldman G.H."/>
            <person name="Houbraken J."/>
            <person name="Oakley B."/>
            <person name="Pocsi I."/>
            <person name="Scazzocchio C."/>
            <person name="Seiboth B."/>
            <person name="vanKuyk P.A."/>
            <person name="Wortman J."/>
            <person name="Dyer P.S."/>
            <person name="Grigoriev I.V."/>
        </authorList>
    </citation>
    <scope>NUCLEOTIDE SEQUENCE [LARGE SCALE GENOMIC DNA]</scope>
    <source>
        <strain evidence="3">ITEM 5010</strain>
    </source>
</reference>